<dbReference type="Pfam" id="PF13202">
    <property type="entry name" value="EF-hand_5"/>
    <property type="match status" value="2"/>
</dbReference>
<dbReference type="Gene3D" id="1.10.238.10">
    <property type="entry name" value="EF-hand"/>
    <property type="match status" value="2"/>
</dbReference>
<dbReference type="AlphaFoldDB" id="A0A524RNL3"/>
<accession>A0A524RNL3</accession>
<organism evidence="2 3">
    <name type="scientific">Aphanocapsa feldmannii 277cV</name>
    <dbReference type="NCBI Taxonomy" id="2507553"/>
    <lineage>
        <taxon>Bacteria</taxon>
        <taxon>Bacillati</taxon>
        <taxon>Cyanobacteriota</taxon>
        <taxon>Cyanophyceae</taxon>
        <taxon>Oscillatoriophycideae</taxon>
        <taxon>Chroococcales</taxon>
        <taxon>Microcystaceae</taxon>
        <taxon>Aphanocapsa</taxon>
    </lineage>
</organism>
<dbReference type="Proteomes" id="UP000317990">
    <property type="component" value="Unassembled WGS sequence"/>
</dbReference>
<gene>
    <name evidence="2" type="ORF">ERJ67_07550</name>
</gene>
<dbReference type="PROSITE" id="PS50222">
    <property type="entry name" value="EF_HAND_2"/>
    <property type="match status" value="2"/>
</dbReference>
<dbReference type="InterPro" id="IPR002048">
    <property type="entry name" value="EF_hand_dom"/>
</dbReference>
<dbReference type="SUPFAM" id="SSF47473">
    <property type="entry name" value="EF-hand"/>
    <property type="match status" value="1"/>
</dbReference>
<dbReference type="PROSITE" id="PS00018">
    <property type="entry name" value="EF_HAND_1"/>
    <property type="match status" value="2"/>
</dbReference>
<evidence type="ECO:0000313" key="3">
    <source>
        <dbReference type="Proteomes" id="UP000317990"/>
    </source>
</evidence>
<evidence type="ECO:0000313" key="2">
    <source>
        <dbReference type="EMBL" id="TGG91869.1"/>
    </source>
</evidence>
<feature type="domain" description="EF-hand" evidence="1">
    <location>
        <begin position="156"/>
        <end position="191"/>
    </location>
</feature>
<dbReference type="InterPro" id="IPR011992">
    <property type="entry name" value="EF-hand-dom_pair"/>
</dbReference>
<dbReference type="InterPro" id="IPR018247">
    <property type="entry name" value="EF_Hand_1_Ca_BS"/>
</dbReference>
<protein>
    <recommendedName>
        <fullName evidence="1">EF-hand domain-containing protein</fullName>
    </recommendedName>
</protein>
<dbReference type="GO" id="GO:0005509">
    <property type="term" value="F:calcium ion binding"/>
    <property type="evidence" value="ECO:0007669"/>
    <property type="project" value="InterPro"/>
</dbReference>
<sequence length="194" mass="21466">MVKSCALVCGTSLSAVGGGMTLSFRSRSGQIICLLLGLVATAAPASPGRTTEPAPGRVSPALLSQTPAEYRDYRRRLLLRFEQLDHDGDRILLLEDVRGQPLETRFSRFDSNGDGRLQMEEFVPASHPQFLGKRLRERFHAADHDGDGLLSTWEARTLPQLSARFSRLDSNGDGQLSLEEIWHSRQALAPQRPD</sequence>
<reference evidence="2 3" key="1">
    <citation type="journal article" date="2019" name="mSystems">
        <title>Life at home and on the roam: Genomic adaptions reflect the dual lifestyle of an intracellular, facultative symbiont.</title>
        <authorList>
            <person name="Burgsdorf I."/>
        </authorList>
    </citation>
    <scope>NUCLEOTIDE SEQUENCE [LARGE SCALE GENOMIC DNA]</scope>
    <source>
        <strain evidence="2">277cV</strain>
    </source>
</reference>
<name>A0A524RNL3_9CHRO</name>
<evidence type="ECO:0000259" key="1">
    <source>
        <dbReference type="PROSITE" id="PS50222"/>
    </source>
</evidence>
<feature type="domain" description="EF-hand" evidence="1">
    <location>
        <begin position="97"/>
        <end position="132"/>
    </location>
</feature>
<dbReference type="EMBL" id="SRMO01000071">
    <property type="protein sequence ID" value="TGG91869.1"/>
    <property type="molecule type" value="Genomic_DNA"/>
</dbReference>
<comment type="caution">
    <text evidence="2">The sequence shown here is derived from an EMBL/GenBank/DDBJ whole genome shotgun (WGS) entry which is preliminary data.</text>
</comment>
<proteinExistence type="predicted"/>